<evidence type="ECO:0000256" key="3">
    <source>
        <dbReference type="ARBA" id="ARBA00022801"/>
    </source>
</evidence>
<dbReference type="Gene3D" id="3.40.50.720">
    <property type="entry name" value="NAD(P)-binding Rossmann-like Domain"/>
    <property type="match status" value="1"/>
</dbReference>
<dbReference type="EMBL" id="SKBQ01000003">
    <property type="protein sequence ID" value="TPX12661.1"/>
    <property type="molecule type" value="Genomic_DNA"/>
</dbReference>
<reference evidence="7 8" key="1">
    <citation type="submission" date="2019-06" db="EMBL/GenBank/DDBJ databases">
        <title>Draft genome sequence of the filamentous fungus Phialemoniopsis curvata isolated from diesel fuel.</title>
        <authorList>
            <person name="Varaljay V.A."/>
            <person name="Lyon W.J."/>
            <person name="Crouch A.L."/>
            <person name="Drake C.E."/>
            <person name="Hollomon J.M."/>
            <person name="Nadeau L.J."/>
            <person name="Nunn H.S."/>
            <person name="Stevenson B.S."/>
            <person name="Bojanowski C.L."/>
            <person name="Crookes-Goodson W.J."/>
        </authorList>
    </citation>
    <scope>NUCLEOTIDE SEQUENCE [LARGE SCALE GENOMIC DNA]</scope>
    <source>
        <strain evidence="7 8">D216</strain>
    </source>
</reference>
<dbReference type="Pfam" id="PF00106">
    <property type="entry name" value="adh_short"/>
    <property type="match status" value="1"/>
</dbReference>
<evidence type="ECO:0000256" key="5">
    <source>
        <dbReference type="SAM" id="MobiDB-lite"/>
    </source>
</evidence>
<dbReference type="GO" id="GO:0005783">
    <property type="term" value="C:endoplasmic reticulum"/>
    <property type="evidence" value="ECO:0007669"/>
    <property type="project" value="TreeGrafter"/>
</dbReference>
<dbReference type="InterPro" id="IPR051019">
    <property type="entry name" value="VLCFA-Steroid_DH"/>
</dbReference>
<dbReference type="Pfam" id="PF00561">
    <property type="entry name" value="Abhydrolase_1"/>
    <property type="match status" value="1"/>
</dbReference>
<dbReference type="Proteomes" id="UP000319257">
    <property type="component" value="Unassembled WGS sequence"/>
</dbReference>
<dbReference type="RefSeq" id="XP_030994372.1">
    <property type="nucleotide sequence ID" value="XM_031143239.1"/>
</dbReference>
<dbReference type="PANTHER" id="PTHR43899:SF13">
    <property type="entry name" value="RH59310P"/>
    <property type="match status" value="1"/>
</dbReference>
<dbReference type="InterPro" id="IPR000073">
    <property type="entry name" value="AB_hydrolase_1"/>
</dbReference>
<dbReference type="AlphaFoldDB" id="A0A507B6K3"/>
<dbReference type="STRING" id="1093900.A0A507B6K3"/>
<dbReference type="InterPro" id="IPR002347">
    <property type="entry name" value="SDR_fam"/>
</dbReference>
<evidence type="ECO:0000313" key="8">
    <source>
        <dbReference type="Proteomes" id="UP000319257"/>
    </source>
</evidence>
<keyword evidence="3" id="KW-0378">Hydrolase</keyword>
<dbReference type="InterPro" id="IPR005945">
    <property type="entry name" value="Pro_imino_pep"/>
</dbReference>
<dbReference type="GO" id="GO:0008233">
    <property type="term" value="F:peptidase activity"/>
    <property type="evidence" value="ECO:0007669"/>
    <property type="project" value="InterPro"/>
</dbReference>
<keyword evidence="4" id="KW-0560">Oxidoreductase</keyword>
<comment type="similarity">
    <text evidence="2">Belongs to the peptidase S33 family.</text>
</comment>
<evidence type="ECO:0000256" key="2">
    <source>
        <dbReference type="ARBA" id="ARBA00010088"/>
    </source>
</evidence>
<accession>A0A507B6K3</accession>
<name>A0A507B6K3_9PEZI</name>
<evidence type="ECO:0000256" key="1">
    <source>
        <dbReference type="ARBA" id="ARBA00006484"/>
    </source>
</evidence>
<gene>
    <name evidence="7" type="ORF">E0L32_000838</name>
</gene>
<protein>
    <recommendedName>
        <fullName evidence="6">AB hydrolase-1 domain-containing protein</fullName>
    </recommendedName>
</protein>
<proteinExistence type="inferred from homology"/>
<dbReference type="Gene3D" id="3.40.50.1820">
    <property type="entry name" value="alpha/beta hydrolase"/>
    <property type="match status" value="1"/>
</dbReference>
<dbReference type="SUPFAM" id="SSF51735">
    <property type="entry name" value="NAD(P)-binding Rossmann-fold domains"/>
    <property type="match status" value="1"/>
</dbReference>
<dbReference type="InterPro" id="IPR002410">
    <property type="entry name" value="Peptidase_S33"/>
</dbReference>
<dbReference type="GO" id="GO:0006508">
    <property type="term" value="P:proteolysis"/>
    <property type="evidence" value="ECO:0007669"/>
    <property type="project" value="InterPro"/>
</dbReference>
<sequence length="632" mass="69643">MTSTPGQKPSEPSPLGQTRPWPQPSKAGKASFSIPGKDQIAETAYKIWGSLDSGKIPLIILHGGPGIPPQYLQTISLVSIDYGIPVVLYDQLGCGDSTHLPERLHDDTFWTPQLFMDELDNLKNVLGIKEFYLFGHSWGGMLAAEYAVAQSKGLQKLIVADSITSMDRWIKVITDLRSRLPEDVQETLRKGEEEGRTDTPEYEAAVMVFYKRHLCRIDPFPEELMASMGALEEDNTVYVSMYGTSEVAVTGCLKYWTIEKRLHEITPETVPGGILLLNGYYDEAQDEAMEGFFRLPTARVKWVQFAQSSHMPQLEETEKYIKVLAAGALWCLVTVGHYLSLLWVFVKPSGIRRYLKTRDGKPAWALITGGSGGIGKQLAHELATIGFNVVLHGRSQQKLDVVKADLARSHPNRQFRTIIIDASEAFDAGATCGSWLASLQDINLTVLINNAGGATDATIASLEQLKTEKLITDISVNSVFPTLLIRQAIPLLNQSPAGLILNIGSLADLGIPLGGSYPAAKAYLSKLTEMLSREARIAGHNIEVLCVKVGQVWGTGQTVTEAQDFFSPDASTMAKAVIRRVGCGRSIVVGHWKHTLQFEVMRLFPSFLLDSILIRIVTGWDMDKENKKTKGE</sequence>
<feature type="domain" description="AB hydrolase-1" evidence="6">
    <location>
        <begin position="57"/>
        <end position="316"/>
    </location>
</feature>
<dbReference type="InParanoid" id="A0A507B6K3"/>
<dbReference type="InterPro" id="IPR036291">
    <property type="entry name" value="NAD(P)-bd_dom_sf"/>
</dbReference>
<dbReference type="GeneID" id="41968285"/>
<feature type="region of interest" description="Disordered" evidence="5">
    <location>
        <begin position="1"/>
        <end position="33"/>
    </location>
</feature>
<organism evidence="7 8">
    <name type="scientific">Thyridium curvatum</name>
    <dbReference type="NCBI Taxonomy" id="1093900"/>
    <lineage>
        <taxon>Eukaryota</taxon>
        <taxon>Fungi</taxon>
        <taxon>Dikarya</taxon>
        <taxon>Ascomycota</taxon>
        <taxon>Pezizomycotina</taxon>
        <taxon>Sordariomycetes</taxon>
        <taxon>Sordariomycetidae</taxon>
        <taxon>Thyridiales</taxon>
        <taxon>Thyridiaceae</taxon>
        <taxon>Thyridium</taxon>
    </lineage>
</organism>
<dbReference type="PRINTS" id="PR00793">
    <property type="entry name" value="PROAMNOPTASE"/>
</dbReference>
<dbReference type="NCBIfam" id="TIGR01250">
    <property type="entry name" value="pro_imino_pep_2"/>
    <property type="match status" value="1"/>
</dbReference>
<dbReference type="PANTHER" id="PTHR43899">
    <property type="entry name" value="RH59310P"/>
    <property type="match status" value="1"/>
</dbReference>
<dbReference type="GO" id="GO:0016491">
    <property type="term" value="F:oxidoreductase activity"/>
    <property type="evidence" value="ECO:0007669"/>
    <property type="project" value="UniProtKB-KW"/>
</dbReference>
<dbReference type="SUPFAM" id="SSF53474">
    <property type="entry name" value="alpha/beta-Hydrolases"/>
    <property type="match status" value="1"/>
</dbReference>
<comment type="similarity">
    <text evidence="1">Belongs to the short-chain dehydrogenases/reductases (SDR) family.</text>
</comment>
<evidence type="ECO:0000259" key="6">
    <source>
        <dbReference type="Pfam" id="PF00561"/>
    </source>
</evidence>
<comment type="caution">
    <text evidence="7">The sequence shown here is derived from an EMBL/GenBank/DDBJ whole genome shotgun (WGS) entry which is preliminary data.</text>
</comment>
<dbReference type="InterPro" id="IPR029058">
    <property type="entry name" value="AB_hydrolase_fold"/>
</dbReference>
<dbReference type="OrthoDB" id="190201at2759"/>
<evidence type="ECO:0000313" key="7">
    <source>
        <dbReference type="EMBL" id="TPX12661.1"/>
    </source>
</evidence>
<keyword evidence="8" id="KW-1185">Reference proteome</keyword>
<evidence type="ECO:0000256" key="4">
    <source>
        <dbReference type="ARBA" id="ARBA00023002"/>
    </source>
</evidence>